<evidence type="ECO:0000313" key="3">
    <source>
        <dbReference type="Proteomes" id="UP000812287"/>
    </source>
</evidence>
<dbReference type="EMBL" id="MU250529">
    <property type="protein sequence ID" value="KAG7448382.1"/>
    <property type="molecule type" value="Genomic_DNA"/>
</dbReference>
<dbReference type="AlphaFoldDB" id="A0A9P7VWV0"/>
<dbReference type="Proteomes" id="UP000812287">
    <property type="component" value="Unassembled WGS sequence"/>
</dbReference>
<evidence type="ECO:0000313" key="2">
    <source>
        <dbReference type="EMBL" id="KAG7448382.1"/>
    </source>
</evidence>
<gene>
    <name evidence="2" type="ORF">BT62DRAFT_985757</name>
</gene>
<sequence length="160" mass="18740">MSGPDAKKSPPDLSKKKESLQRLTDQRRAKAWEVHRWPLVKMVASKRTRIHLPTSYMAKDGETTQIVYPGSDINQLVHTHYLGRWDGGGVSANFVHADEIDSKRHEYLGPDPRVAGYWFDDDDEIHVKWWDGFLKDQWIDKEKWRVEAVWDGEIWAEKLQ</sequence>
<proteinExistence type="predicted"/>
<dbReference type="RefSeq" id="XP_043041882.1">
    <property type="nucleotide sequence ID" value="XM_043189963.1"/>
</dbReference>
<organism evidence="2 3">
    <name type="scientific">Guyanagaster necrorhizus</name>
    <dbReference type="NCBI Taxonomy" id="856835"/>
    <lineage>
        <taxon>Eukaryota</taxon>
        <taxon>Fungi</taxon>
        <taxon>Dikarya</taxon>
        <taxon>Basidiomycota</taxon>
        <taxon>Agaricomycotina</taxon>
        <taxon>Agaricomycetes</taxon>
        <taxon>Agaricomycetidae</taxon>
        <taxon>Agaricales</taxon>
        <taxon>Marasmiineae</taxon>
        <taxon>Physalacriaceae</taxon>
        <taxon>Guyanagaster</taxon>
    </lineage>
</organism>
<accession>A0A9P7VWV0</accession>
<name>A0A9P7VWV0_9AGAR</name>
<reference evidence="2" key="1">
    <citation type="submission" date="2020-11" db="EMBL/GenBank/DDBJ databases">
        <title>Adaptations for nitrogen fixation in a non-lichenized fungal sporocarp promotes dispersal by wood-feeding termites.</title>
        <authorList>
            <consortium name="DOE Joint Genome Institute"/>
            <person name="Koch R.A."/>
            <person name="Yoon G."/>
            <person name="Arayal U."/>
            <person name="Lail K."/>
            <person name="Amirebrahimi M."/>
            <person name="Labutti K."/>
            <person name="Lipzen A."/>
            <person name="Riley R."/>
            <person name="Barry K."/>
            <person name="Henrissat B."/>
            <person name="Grigoriev I.V."/>
            <person name="Herr J.R."/>
            <person name="Aime M.C."/>
        </authorList>
    </citation>
    <scope>NUCLEOTIDE SEQUENCE</scope>
    <source>
        <strain evidence="2">MCA 3950</strain>
    </source>
</reference>
<keyword evidence="3" id="KW-1185">Reference proteome</keyword>
<protein>
    <submittedName>
        <fullName evidence="2">Uncharacterized protein</fullName>
    </submittedName>
</protein>
<comment type="caution">
    <text evidence="2">The sequence shown here is derived from an EMBL/GenBank/DDBJ whole genome shotgun (WGS) entry which is preliminary data.</text>
</comment>
<evidence type="ECO:0000256" key="1">
    <source>
        <dbReference type="SAM" id="MobiDB-lite"/>
    </source>
</evidence>
<dbReference type="OrthoDB" id="2737573at2759"/>
<feature type="region of interest" description="Disordered" evidence="1">
    <location>
        <begin position="1"/>
        <end position="24"/>
    </location>
</feature>
<dbReference type="GeneID" id="66112260"/>